<gene>
    <name evidence="1" type="ORF">M413DRAFT_33082</name>
</gene>
<proteinExistence type="predicted"/>
<reference evidence="1 2" key="1">
    <citation type="submission" date="2014-04" db="EMBL/GenBank/DDBJ databases">
        <authorList>
            <consortium name="DOE Joint Genome Institute"/>
            <person name="Kuo A."/>
            <person name="Gay G."/>
            <person name="Dore J."/>
            <person name="Kohler A."/>
            <person name="Nagy L.G."/>
            <person name="Floudas D."/>
            <person name="Copeland A."/>
            <person name="Barry K.W."/>
            <person name="Cichocki N."/>
            <person name="Veneault-Fourrey C."/>
            <person name="LaButti K."/>
            <person name="Lindquist E.A."/>
            <person name="Lipzen A."/>
            <person name="Lundell T."/>
            <person name="Morin E."/>
            <person name="Murat C."/>
            <person name="Sun H."/>
            <person name="Tunlid A."/>
            <person name="Henrissat B."/>
            <person name="Grigoriev I.V."/>
            <person name="Hibbett D.S."/>
            <person name="Martin F."/>
            <person name="Nordberg H.P."/>
            <person name="Cantor M.N."/>
            <person name="Hua S.X."/>
        </authorList>
    </citation>
    <scope>NUCLEOTIDE SEQUENCE [LARGE SCALE GENOMIC DNA]</scope>
    <source>
        <strain evidence="2">h7</strain>
    </source>
</reference>
<dbReference type="EMBL" id="KN831870">
    <property type="protein sequence ID" value="KIM34712.1"/>
    <property type="molecule type" value="Genomic_DNA"/>
</dbReference>
<organism evidence="1 2">
    <name type="scientific">Hebeloma cylindrosporum</name>
    <dbReference type="NCBI Taxonomy" id="76867"/>
    <lineage>
        <taxon>Eukaryota</taxon>
        <taxon>Fungi</taxon>
        <taxon>Dikarya</taxon>
        <taxon>Basidiomycota</taxon>
        <taxon>Agaricomycotina</taxon>
        <taxon>Agaricomycetes</taxon>
        <taxon>Agaricomycetidae</taxon>
        <taxon>Agaricales</taxon>
        <taxon>Agaricineae</taxon>
        <taxon>Hymenogastraceae</taxon>
        <taxon>Hebeloma</taxon>
    </lineage>
</organism>
<sequence>MARASAIADSLLPKNIQFSSSSIRRYLLDSVSSLPSATPSRAVAAPRSFSPPWAKRGTKLCFIRRC</sequence>
<evidence type="ECO:0000313" key="1">
    <source>
        <dbReference type="EMBL" id="KIM34712.1"/>
    </source>
</evidence>
<dbReference type="HOGENOM" id="CLU_2831454_0_0_1"/>
<dbReference type="AlphaFoldDB" id="A0A0C2Y0T6"/>
<dbReference type="Proteomes" id="UP000053424">
    <property type="component" value="Unassembled WGS sequence"/>
</dbReference>
<protein>
    <submittedName>
        <fullName evidence="1">Uncharacterized protein</fullName>
    </submittedName>
</protein>
<evidence type="ECO:0000313" key="2">
    <source>
        <dbReference type="Proteomes" id="UP000053424"/>
    </source>
</evidence>
<accession>A0A0C2Y0T6</accession>
<keyword evidence="2" id="KW-1185">Reference proteome</keyword>
<name>A0A0C2Y0T6_HEBCY</name>
<reference evidence="2" key="2">
    <citation type="submission" date="2015-01" db="EMBL/GenBank/DDBJ databases">
        <title>Evolutionary Origins and Diversification of the Mycorrhizal Mutualists.</title>
        <authorList>
            <consortium name="DOE Joint Genome Institute"/>
            <consortium name="Mycorrhizal Genomics Consortium"/>
            <person name="Kohler A."/>
            <person name="Kuo A."/>
            <person name="Nagy L.G."/>
            <person name="Floudas D."/>
            <person name="Copeland A."/>
            <person name="Barry K.W."/>
            <person name="Cichocki N."/>
            <person name="Veneault-Fourrey C."/>
            <person name="LaButti K."/>
            <person name="Lindquist E.A."/>
            <person name="Lipzen A."/>
            <person name="Lundell T."/>
            <person name="Morin E."/>
            <person name="Murat C."/>
            <person name="Riley R."/>
            <person name="Ohm R."/>
            <person name="Sun H."/>
            <person name="Tunlid A."/>
            <person name="Henrissat B."/>
            <person name="Grigoriev I.V."/>
            <person name="Hibbett D.S."/>
            <person name="Martin F."/>
        </authorList>
    </citation>
    <scope>NUCLEOTIDE SEQUENCE [LARGE SCALE GENOMIC DNA]</scope>
    <source>
        <strain evidence="2">h7</strain>
    </source>
</reference>